<organism evidence="8 9">
    <name type="scientific">Coccomyxa viridis</name>
    <dbReference type="NCBI Taxonomy" id="1274662"/>
    <lineage>
        <taxon>Eukaryota</taxon>
        <taxon>Viridiplantae</taxon>
        <taxon>Chlorophyta</taxon>
        <taxon>core chlorophytes</taxon>
        <taxon>Trebouxiophyceae</taxon>
        <taxon>Trebouxiophyceae incertae sedis</taxon>
        <taxon>Coccomyxaceae</taxon>
        <taxon>Coccomyxa</taxon>
    </lineage>
</organism>
<keyword evidence="9" id="KW-1185">Reference proteome</keyword>
<evidence type="ECO:0000313" key="8">
    <source>
        <dbReference type="EMBL" id="CAK0787700.1"/>
    </source>
</evidence>
<evidence type="ECO:0000256" key="2">
    <source>
        <dbReference type="ARBA" id="ARBA00022771"/>
    </source>
</evidence>
<evidence type="ECO:0000313" key="9">
    <source>
        <dbReference type="Proteomes" id="UP001314263"/>
    </source>
</evidence>
<evidence type="ECO:0000256" key="3">
    <source>
        <dbReference type="ARBA" id="ARBA00022833"/>
    </source>
</evidence>
<reference evidence="8 9" key="1">
    <citation type="submission" date="2023-10" db="EMBL/GenBank/DDBJ databases">
        <authorList>
            <person name="Maclean D."/>
            <person name="Macfadyen A."/>
        </authorList>
    </citation>
    <scope>NUCLEOTIDE SEQUENCE [LARGE SCALE GENOMIC DNA]</scope>
</reference>
<dbReference type="Gene3D" id="3.30.40.10">
    <property type="entry name" value="Zinc/RING finger domain, C3HC4 (zinc finger)"/>
    <property type="match status" value="1"/>
</dbReference>
<dbReference type="PANTHER" id="PTHR46309">
    <property type="entry name" value="PHD FINGER PROTEIN 12"/>
    <property type="match status" value="1"/>
</dbReference>
<gene>
    <name evidence="8" type="ORF">CVIRNUC_010922</name>
</gene>
<evidence type="ECO:0000256" key="4">
    <source>
        <dbReference type="PROSITE-ProRule" id="PRU00146"/>
    </source>
</evidence>
<dbReference type="InterPro" id="IPR013083">
    <property type="entry name" value="Znf_RING/FYVE/PHD"/>
</dbReference>
<dbReference type="SMART" id="SM00249">
    <property type="entry name" value="PHD"/>
    <property type="match status" value="1"/>
</dbReference>
<comment type="caution">
    <text evidence="8">The sequence shown here is derived from an EMBL/GenBank/DDBJ whole genome shotgun (WGS) entry which is preliminary data.</text>
</comment>
<feature type="compositionally biased region" description="Polar residues" evidence="5">
    <location>
        <begin position="1043"/>
        <end position="1054"/>
    </location>
</feature>
<feature type="domain" description="PHD-type" evidence="6">
    <location>
        <begin position="19"/>
        <end position="70"/>
    </location>
</feature>
<dbReference type="CDD" id="cd16100">
    <property type="entry name" value="ARID"/>
    <property type="match status" value="1"/>
</dbReference>
<feature type="region of interest" description="Disordered" evidence="5">
    <location>
        <begin position="769"/>
        <end position="820"/>
    </location>
</feature>
<dbReference type="PROSITE" id="PS50016">
    <property type="entry name" value="ZF_PHD_2"/>
    <property type="match status" value="1"/>
</dbReference>
<keyword evidence="2 4" id="KW-0863">Zinc-finger</keyword>
<dbReference type="GO" id="GO:0003677">
    <property type="term" value="F:DNA binding"/>
    <property type="evidence" value="ECO:0007669"/>
    <property type="project" value="InterPro"/>
</dbReference>
<protein>
    <submittedName>
        <fullName evidence="8">Uncharacterized protein</fullName>
    </submittedName>
</protein>
<feature type="region of interest" description="Disordered" evidence="5">
    <location>
        <begin position="853"/>
        <end position="879"/>
    </location>
</feature>
<dbReference type="GO" id="GO:0003714">
    <property type="term" value="F:transcription corepressor activity"/>
    <property type="evidence" value="ECO:0007669"/>
    <property type="project" value="InterPro"/>
</dbReference>
<dbReference type="AlphaFoldDB" id="A0AAV1INM3"/>
<dbReference type="PROSITE" id="PS01359">
    <property type="entry name" value="ZF_PHD_1"/>
    <property type="match status" value="1"/>
</dbReference>
<dbReference type="InterPro" id="IPR001606">
    <property type="entry name" value="ARID_dom"/>
</dbReference>
<feature type="compositionally biased region" description="Polar residues" evidence="5">
    <location>
        <begin position="480"/>
        <end position="498"/>
    </location>
</feature>
<dbReference type="InterPro" id="IPR019787">
    <property type="entry name" value="Znf_PHD-finger"/>
</dbReference>
<feature type="region of interest" description="Disordered" evidence="5">
    <location>
        <begin position="169"/>
        <end position="309"/>
    </location>
</feature>
<dbReference type="Proteomes" id="UP001314263">
    <property type="component" value="Unassembled WGS sequence"/>
</dbReference>
<evidence type="ECO:0000256" key="5">
    <source>
        <dbReference type="SAM" id="MobiDB-lite"/>
    </source>
</evidence>
<dbReference type="PROSITE" id="PS51011">
    <property type="entry name" value="ARID"/>
    <property type="match status" value="1"/>
</dbReference>
<feature type="region of interest" description="Disordered" evidence="5">
    <location>
        <begin position="567"/>
        <end position="593"/>
    </location>
</feature>
<dbReference type="InterPro" id="IPR001965">
    <property type="entry name" value="Znf_PHD"/>
</dbReference>
<sequence>MATQSAAPGEYAIPDDGNEDSCGACRGIGVLICCEHCPAAFHATCAGYKDEDDIPGGENDPWLCWSCCRDTKSIFAHTDSPVEASEGDWVMLAVREGAITYHKAKVVHVGSGQLLVQHDDLKGTLEEVPAASPRLWHGTLDEKAWEKKHSSFTPISRAYGVDPDLIKGGKGMHGAKSRAAAGPVARTGSSQVPAQDLKRKAPEEAIGQPQKAPRLTVKLPASLSSATDPASAKGLGSSLPVRPAASAPSAARSTHTTTATLSKEAKQLQRTGQASKQQGKAACSKIPAPPQLSRPLGQPKGTKGTAVGLQAGSFSRERFMRAYVDWLKQEGHDVDRSRQYYGETEIDVYMLFMRVMEHGGLDGVTNARAWTSIAVDVGLPEGALEVSKICRRRFKAAMLGSFAEAQPVSKHSVPAGGAPATAAAPVPTLVTGPTSLSALHTDSLLCQLVQSAGAQHVQKKQQQQPQKRRAADSAAAGQPAVSSKQAMPSQSMPSLSNSARALDQRVVGWTEVVRDHPLKPGLEVEARACDGPHMGGWHPATILEVAPGSMWEGGLRIHVELQTSTKAQLENREQDQESSELRQEQTEQGPRARDWLPLVHALANGAAPAVMLRLPPKPELVPSRWAAGERVEGFWAKENSWWPGSIGAVLRKGYLTLRLDPSPMHPEGEEWNIHSSMVRRAPSPACSGQKLLHIVQDCARVMPDTLRLKLAWQQHFLDDDWVLESYSTEDSMPKACQQGAGPSARLCNVDRQRVADDLLACLNMAAMRPKHPGSGNAATPLADRTKAAQQADPRTAPSSRKRMQSQAMHKEIAPQSRSGLTVSVPCTEAPQSAGHVNPTSPVLARRRHPASLGLLQPASGPSRRPNSFTPRPVQAAPSIMPAADTARKLCTSLGRLPAPKARTEVTQLIPMAGRSGKLSPVRGSPKGYTAGSPPTASPSATRTYAWPSKSAGGSPPTFLHSTGGMEENGHSSAGQKHILAIKAALIPRKASGSSIANRKTPASLAHIQAKLTFGPQRAQAPALSNRPPLGPRFGIGRVEHSQKPAQPQSRQPEQQHVPMYPRINFSMGARPPSAQKPSHEPASTATVAQTNPPTTSQALRPVGASRLVAALSLSPHFRA</sequence>
<feature type="compositionally biased region" description="Polar residues" evidence="5">
    <location>
        <begin position="932"/>
        <end position="942"/>
    </location>
</feature>
<feature type="compositionally biased region" description="Polar residues" evidence="5">
    <location>
        <begin position="1081"/>
        <end position="1098"/>
    </location>
</feature>
<dbReference type="SUPFAM" id="SSF57903">
    <property type="entry name" value="FYVE/PHD zinc finger"/>
    <property type="match status" value="1"/>
</dbReference>
<accession>A0AAV1INM3</accession>
<evidence type="ECO:0000259" key="6">
    <source>
        <dbReference type="PROSITE" id="PS50016"/>
    </source>
</evidence>
<dbReference type="InterPro" id="IPR036431">
    <property type="entry name" value="ARID_dom_sf"/>
</dbReference>
<dbReference type="InterPro" id="IPR042163">
    <property type="entry name" value="PHF12"/>
</dbReference>
<dbReference type="GO" id="GO:0005634">
    <property type="term" value="C:nucleus"/>
    <property type="evidence" value="ECO:0007669"/>
    <property type="project" value="TreeGrafter"/>
</dbReference>
<dbReference type="GO" id="GO:0008270">
    <property type="term" value="F:zinc ion binding"/>
    <property type="evidence" value="ECO:0007669"/>
    <property type="project" value="UniProtKB-KW"/>
</dbReference>
<name>A0AAV1INM3_9CHLO</name>
<dbReference type="PANTHER" id="PTHR46309:SF1">
    <property type="entry name" value="PHD FINGER PROTEIN 12"/>
    <property type="match status" value="1"/>
</dbReference>
<dbReference type="SUPFAM" id="SSF46774">
    <property type="entry name" value="ARID-like"/>
    <property type="match status" value="1"/>
</dbReference>
<feature type="domain" description="ARID" evidence="7">
    <location>
        <begin position="313"/>
        <end position="407"/>
    </location>
</feature>
<dbReference type="EMBL" id="CAUYUE010000017">
    <property type="protein sequence ID" value="CAK0787700.1"/>
    <property type="molecule type" value="Genomic_DNA"/>
</dbReference>
<evidence type="ECO:0000256" key="1">
    <source>
        <dbReference type="ARBA" id="ARBA00022723"/>
    </source>
</evidence>
<feature type="compositionally biased region" description="Polar residues" evidence="5">
    <location>
        <begin position="268"/>
        <end position="278"/>
    </location>
</feature>
<dbReference type="InterPro" id="IPR019786">
    <property type="entry name" value="Zinc_finger_PHD-type_CS"/>
</dbReference>
<feature type="compositionally biased region" description="Low complexity" evidence="5">
    <location>
        <begin position="237"/>
        <end position="262"/>
    </location>
</feature>
<feature type="region of interest" description="Disordered" evidence="5">
    <location>
        <begin position="456"/>
        <end position="498"/>
    </location>
</feature>
<dbReference type="Gene3D" id="1.10.150.60">
    <property type="entry name" value="ARID DNA-binding domain"/>
    <property type="match status" value="1"/>
</dbReference>
<keyword evidence="1" id="KW-0479">Metal-binding</keyword>
<dbReference type="InterPro" id="IPR011011">
    <property type="entry name" value="Znf_FYVE_PHD"/>
</dbReference>
<feature type="region of interest" description="Disordered" evidence="5">
    <location>
        <begin position="1036"/>
        <end position="1101"/>
    </location>
</feature>
<feature type="region of interest" description="Disordered" evidence="5">
    <location>
        <begin position="914"/>
        <end position="974"/>
    </location>
</feature>
<dbReference type="Pfam" id="PF01388">
    <property type="entry name" value="ARID"/>
    <property type="match status" value="1"/>
</dbReference>
<proteinExistence type="predicted"/>
<feature type="compositionally biased region" description="Basic and acidic residues" evidence="5">
    <location>
        <begin position="569"/>
        <end position="593"/>
    </location>
</feature>
<evidence type="ECO:0000259" key="7">
    <source>
        <dbReference type="PROSITE" id="PS51011"/>
    </source>
</evidence>
<keyword evidence="3" id="KW-0862">Zinc</keyword>
<dbReference type="GO" id="GO:0006357">
    <property type="term" value="P:regulation of transcription by RNA polymerase II"/>
    <property type="evidence" value="ECO:0007669"/>
    <property type="project" value="TreeGrafter"/>
</dbReference>